<comment type="caution">
    <text evidence="2">The sequence shown here is derived from an EMBL/GenBank/DDBJ whole genome shotgun (WGS) entry which is preliminary data.</text>
</comment>
<protein>
    <submittedName>
        <fullName evidence="2">Uncharacterized protein</fullName>
    </submittedName>
</protein>
<accession>A0A4Y4DNM1</accession>
<gene>
    <name evidence="2" type="ORF">AUR04nite_10160</name>
</gene>
<dbReference type="EMBL" id="BJNY01000005">
    <property type="protein sequence ID" value="GED05484.1"/>
    <property type="molecule type" value="Genomic_DNA"/>
</dbReference>
<proteinExistence type="predicted"/>
<dbReference type="AlphaFoldDB" id="A0A4Y4DNM1"/>
<organism evidence="2 3">
    <name type="scientific">Glutamicibacter uratoxydans</name>
    <name type="common">Arthrobacter uratoxydans</name>
    <dbReference type="NCBI Taxonomy" id="43667"/>
    <lineage>
        <taxon>Bacteria</taxon>
        <taxon>Bacillati</taxon>
        <taxon>Actinomycetota</taxon>
        <taxon>Actinomycetes</taxon>
        <taxon>Micrococcales</taxon>
        <taxon>Micrococcaceae</taxon>
        <taxon>Glutamicibacter</taxon>
    </lineage>
</organism>
<evidence type="ECO:0000313" key="3">
    <source>
        <dbReference type="Proteomes" id="UP000316612"/>
    </source>
</evidence>
<dbReference type="Proteomes" id="UP000316612">
    <property type="component" value="Unassembled WGS sequence"/>
</dbReference>
<feature type="compositionally biased region" description="Basic and acidic residues" evidence="1">
    <location>
        <begin position="16"/>
        <end position="26"/>
    </location>
</feature>
<evidence type="ECO:0000256" key="1">
    <source>
        <dbReference type="SAM" id="MobiDB-lite"/>
    </source>
</evidence>
<evidence type="ECO:0000313" key="2">
    <source>
        <dbReference type="EMBL" id="GED05484.1"/>
    </source>
</evidence>
<name>A0A4Y4DNM1_GLUUR</name>
<sequence length="47" mass="5216">MSNEHHDETVAPEETPNPHEENKTVPEEAPGGIIPFAHNNDEPDSKQ</sequence>
<reference evidence="2 3" key="1">
    <citation type="submission" date="2019-06" db="EMBL/GenBank/DDBJ databases">
        <title>Whole genome shotgun sequence of Glutamicibacter uratoxydans NBRC 15515.</title>
        <authorList>
            <person name="Hosoyama A."/>
            <person name="Uohara A."/>
            <person name="Ohji S."/>
            <person name="Ichikawa N."/>
        </authorList>
    </citation>
    <scope>NUCLEOTIDE SEQUENCE [LARGE SCALE GENOMIC DNA]</scope>
    <source>
        <strain evidence="2 3">NBRC 15515</strain>
    </source>
</reference>
<dbReference type="RefSeq" id="WP_170184097.1">
    <property type="nucleotide sequence ID" value="NZ_BAAAJL010000008.1"/>
</dbReference>
<keyword evidence="3" id="KW-1185">Reference proteome</keyword>
<feature type="region of interest" description="Disordered" evidence="1">
    <location>
        <begin position="1"/>
        <end position="47"/>
    </location>
</feature>